<evidence type="ECO:0000259" key="1">
    <source>
        <dbReference type="SMART" id="SM00849"/>
    </source>
</evidence>
<dbReference type="InterPro" id="IPR041712">
    <property type="entry name" value="DHPS-like_MBL-fold"/>
</dbReference>
<dbReference type="Proteomes" id="UP000295710">
    <property type="component" value="Unassembled WGS sequence"/>
</dbReference>
<dbReference type="SMART" id="SM00849">
    <property type="entry name" value="Lactamase_B"/>
    <property type="match status" value="1"/>
</dbReference>
<dbReference type="CDD" id="cd07713">
    <property type="entry name" value="DHPS-like_MBL-fold"/>
    <property type="match status" value="1"/>
</dbReference>
<evidence type="ECO:0000313" key="3">
    <source>
        <dbReference type="Proteomes" id="UP000295710"/>
    </source>
</evidence>
<gene>
    <name evidence="2" type="ORF">E1963_10810</name>
</gene>
<reference evidence="2 3" key="1">
    <citation type="journal article" date="2016" name="Nat. Microbiol.">
        <title>The Mouse Intestinal Bacterial Collection (miBC) provides host-specific insight into cultured diversity and functional potential of the gut microbiota.</title>
        <authorList>
            <person name="Lagkouvardos I."/>
            <person name="Pukall R."/>
            <person name="Abt B."/>
            <person name="Foesel B.U."/>
            <person name="Meier-Kolthoff J.P."/>
            <person name="Kumar N."/>
            <person name="Bresciani A."/>
            <person name="Martinez I."/>
            <person name="Just S."/>
            <person name="Ziegler C."/>
            <person name="Brugiroux S."/>
            <person name="Garzetti D."/>
            <person name="Wenning M."/>
            <person name="Bui T.P."/>
            <person name="Wang J."/>
            <person name="Hugenholtz F."/>
            <person name="Plugge C.M."/>
            <person name="Peterson D.A."/>
            <person name="Hornef M.W."/>
            <person name="Baines J.F."/>
            <person name="Smidt H."/>
            <person name="Walter J."/>
            <person name="Kristiansen K."/>
            <person name="Nielsen H.B."/>
            <person name="Haller D."/>
            <person name="Overmann J."/>
            <person name="Stecher B."/>
            <person name="Clavel T."/>
        </authorList>
    </citation>
    <scope>NUCLEOTIDE SEQUENCE [LARGE SCALE GENOMIC DNA]</scope>
    <source>
        <strain evidence="2 3">DSM 28560</strain>
    </source>
</reference>
<dbReference type="RefSeq" id="WP_132277873.1">
    <property type="nucleotide sequence ID" value="NZ_JAOBST010000004.1"/>
</dbReference>
<dbReference type="InterPro" id="IPR001279">
    <property type="entry name" value="Metallo-B-lactamas"/>
</dbReference>
<dbReference type="GO" id="GO:0016787">
    <property type="term" value="F:hydrolase activity"/>
    <property type="evidence" value="ECO:0007669"/>
    <property type="project" value="UniProtKB-KW"/>
</dbReference>
<dbReference type="AlphaFoldDB" id="A0A4R4FDS2"/>
<dbReference type="Gene3D" id="3.60.15.10">
    <property type="entry name" value="Ribonuclease Z/Hydroxyacylglutathione hydrolase-like"/>
    <property type="match status" value="1"/>
</dbReference>
<dbReference type="PANTHER" id="PTHR13754:SF18">
    <property type="entry name" value="7,8-DIHYDROPTERIN-6-METHYL-4-(BETA-D-RIBOFURANOSYL)-AMINOBENZENE-5'-PHOSPHATE SYNTHASE"/>
    <property type="match status" value="1"/>
</dbReference>
<feature type="domain" description="Metallo-beta-lactamase" evidence="1">
    <location>
        <begin position="21"/>
        <end position="241"/>
    </location>
</feature>
<dbReference type="GO" id="GO:0016740">
    <property type="term" value="F:transferase activity"/>
    <property type="evidence" value="ECO:0007669"/>
    <property type="project" value="TreeGrafter"/>
</dbReference>
<organism evidence="2 3">
    <name type="scientific">Extibacter muris</name>
    <dbReference type="NCBI Taxonomy" id="1796622"/>
    <lineage>
        <taxon>Bacteria</taxon>
        <taxon>Bacillati</taxon>
        <taxon>Bacillota</taxon>
        <taxon>Clostridia</taxon>
        <taxon>Lachnospirales</taxon>
        <taxon>Lachnospiraceae</taxon>
        <taxon>Extibacter</taxon>
    </lineage>
</organism>
<dbReference type="InterPro" id="IPR052926">
    <property type="entry name" value="Metallo-beta-lactamase_dom"/>
</dbReference>
<dbReference type="EMBL" id="SMMX01000008">
    <property type="protein sequence ID" value="TDA21491.1"/>
    <property type="molecule type" value="Genomic_DNA"/>
</dbReference>
<accession>A0A4R4FDS2</accession>
<sequence>MKLRVLIDNNTYIDQYYLGEPALSYYIESGNNRILFDTGYSDAFLYNADKMGIDLGNLTHIVLSHGHNDHTGGLAYLKGRFDLKQVELVAHPGCFGEREAAEGNIGAPVPEEEMQSLCRMKLGREPDWIGEGCVFLGEIPDRLPFEARNLLGKRKAGGVWEGDYVMEDSAMAFTTPNGLFIVTGCSHSGICNIVEQAIAVCNETRIAGIIGGFHLFRVDERLEDTIRYLGRLKADMLYPCHCVSFDVKAKMKETLPVCEVGTGLAIEL</sequence>
<dbReference type="PANTHER" id="PTHR13754">
    <property type="entry name" value="METALLO-BETA-LACTAMASE SUPERFAMILY PROTEIN"/>
    <property type="match status" value="1"/>
</dbReference>
<comment type="caution">
    <text evidence="2">The sequence shown here is derived from an EMBL/GenBank/DDBJ whole genome shotgun (WGS) entry which is preliminary data.</text>
</comment>
<dbReference type="SUPFAM" id="SSF56281">
    <property type="entry name" value="Metallo-hydrolase/oxidoreductase"/>
    <property type="match status" value="1"/>
</dbReference>
<keyword evidence="2" id="KW-0378">Hydrolase</keyword>
<keyword evidence="3" id="KW-1185">Reference proteome</keyword>
<proteinExistence type="predicted"/>
<name>A0A4R4FDS2_9FIRM</name>
<protein>
    <submittedName>
        <fullName evidence="2">MBL fold metallo-hydrolase</fullName>
    </submittedName>
</protein>
<dbReference type="Pfam" id="PF00753">
    <property type="entry name" value="Lactamase_B"/>
    <property type="match status" value="1"/>
</dbReference>
<evidence type="ECO:0000313" key="2">
    <source>
        <dbReference type="EMBL" id="TDA21491.1"/>
    </source>
</evidence>
<dbReference type="InterPro" id="IPR036866">
    <property type="entry name" value="RibonucZ/Hydroxyglut_hydro"/>
</dbReference>